<name>A0ABN2A7Y8_9ACTN</name>
<keyword evidence="1" id="KW-0732">Signal</keyword>
<feature type="signal peptide" evidence="1">
    <location>
        <begin position="1"/>
        <end position="29"/>
    </location>
</feature>
<evidence type="ECO:0000256" key="1">
    <source>
        <dbReference type="SAM" id="SignalP"/>
    </source>
</evidence>
<proteinExistence type="predicted"/>
<dbReference type="EMBL" id="BAAANC010000001">
    <property type="protein sequence ID" value="GAA1512729.1"/>
    <property type="molecule type" value="Genomic_DNA"/>
</dbReference>
<evidence type="ECO:0000313" key="3">
    <source>
        <dbReference type="EMBL" id="GAA1512729.1"/>
    </source>
</evidence>
<dbReference type="Proteomes" id="UP001500363">
    <property type="component" value="Unassembled WGS sequence"/>
</dbReference>
<accession>A0ABN2A7Y8</accession>
<keyword evidence="4" id="KW-1185">Reference proteome</keyword>
<sequence length="285" mass="29375">MHAWKLVRAALVTAVAGAGLVAAPQVANAVPPSSAIEVSTASVAPGQTFTVTETLYNDRDFTIVGGKAGMYAKDPAYLPNLVDIVSCPEAFACDQLGSSYRAGFHDVPAGESRTVTWTFRVKDDAPAGTITLQHQFIGENYAFETFDGPALTITPVQTTADVAVSMTASVRTLVFARITYTITVKNNGPAAATGIRVVGTYPAGLGYAGSSCPRVGTTRSVNCDIASLASGASTTRTLTADAGLLTLGSLVATAQRTTSSPADPESGNDKATRSCTALTSLIVRC</sequence>
<dbReference type="PANTHER" id="PTHR34819">
    <property type="entry name" value="LARGE CYSTEINE-RICH PERIPLASMIC PROTEIN OMCB"/>
    <property type="match status" value="1"/>
</dbReference>
<dbReference type="NCBIfam" id="TIGR01451">
    <property type="entry name" value="B_ant_repeat"/>
    <property type="match status" value="1"/>
</dbReference>
<dbReference type="InterPro" id="IPR013783">
    <property type="entry name" value="Ig-like_fold"/>
</dbReference>
<comment type="caution">
    <text evidence="3">The sequence shown here is derived from an EMBL/GenBank/DDBJ whole genome shotgun (WGS) entry which is preliminary data.</text>
</comment>
<dbReference type="InterPro" id="IPR047589">
    <property type="entry name" value="DUF11_rpt"/>
</dbReference>
<feature type="domain" description="DUF11" evidence="2">
    <location>
        <begin position="161"/>
        <end position="273"/>
    </location>
</feature>
<feature type="chain" id="PRO_5046493790" evidence="1">
    <location>
        <begin position="30"/>
        <end position="285"/>
    </location>
</feature>
<dbReference type="Gene3D" id="2.60.40.10">
    <property type="entry name" value="Immunoglobulins"/>
    <property type="match status" value="1"/>
</dbReference>
<dbReference type="PANTHER" id="PTHR34819:SF3">
    <property type="entry name" value="CELL SURFACE PROTEIN"/>
    <property type="match status" value="1"/>
</dbReference>
<evidence type="ECO:0000313" key="4">
    <source>
        <dbReference type="Proteomes" id="UP001500363"/>
    </source>
</evidence>
<reference evidence="3 4" key="1">
    <citation type="journal article" date="2019" name="Int. J. Syst. Evol. Microbiol.">
        <title>The Global Catalogue of Microorganisms (GCM) 10K type strain sequencing project: providing services to taxonomists for standard genome sequencing and annotation.</title>
        <authorList>
            <consortium name="The Broad Institute Genomics Platform"/>
            <consortium name="The Broad Institute Genome Sequencing Center for Infectious Disease"/>
            <person name="Wu L."/>
            <person name="Ma J."/>
        </authorList>
    </citation>
    <scope>NUCLEOTIDE SEQUENCE [LARGE SCALE GENOMIC DNA]</scope>
    <source>
        <strain evidence="3 4">JCM 14303</strain>
    </source>
</reference>
<dbReference type="InterPro" id="IPR001434">
    <property type="entry name" value="OmcB-like_DUF11"/>
</dbReference>
<protein>
    <submittedName>
        <fullName evidence="3">DUF11 domain-containing protein</fullName>
    </submittedName>
</protein>
<gene>
    <name evidence="3" type="ORF">GCM10009741_07980</name>
</gene>
<evidence type="ECO:0000259" key="2">
    <source>
        <dbReference type="Pfam" id="PF01345"/>
    </source>
</evidence>
<organism evidence="3 4">
    <name type="scientific">Kribbella lupini</name>
    <dbReference type="NCBI Taxonomy" id="291602"/>
    <lineage>
        <taxon>Bacteria</taxon>
        <taxon>Bacillati</taxon>
        <taxon>Actinomycetota</taxon>
        <taxon>Actinomycetes</taxon>
        <taxon>Propionibacteriales</taxon>
        <taxon>Kribbellaceae</taxon>
        <taxon>Kribbella</taxon>
    </lineage>
</organism>
<dbReference type="Pfam" id="PF01345">
    <property type="entry name" value="DUF11"/>
    <property type="match status" value="1"/>
</dbReference>
<dbReference type="InterPro" id="IPR051172">
    <property type="entry name" value="Chlamydia_OmcB"/>
</dbReference>